<sequence length="272" mass="31118">MGPMLTQHRYEFGELRQGSSAFCRIVNPIDGPDELFYGSVASVGRPDFGNLFCEFRVKIIQVVRRVFVIIGCVRQHSTIQIKCSVSMLTVEVNVNKYKIANFVASYFWDTMAMLVSFAAWYQKVDQIEYALRRPASNRMTSYVYGIAISADSRLRHFLGLEFRHYDPVLILELVSSQFTPTDYTNVRYVSSLEQATSLVPRPAPSVRRQPAFEKCYEIITEWGSEEIMWMSMEKCQNLEKISTEVSSVTSHSMDFRNEKPQARPGLESGLPA</sequence>
<evidence type="ECO:0000313" key="3">
    <source>
        <dbReference type="Proteomes" id="UP001148838"/>
    </source>
</evidence>
<proteinExistence type="predicted"/>
<feature type="region of interest" description="Disordered" evidence="1">
    <location>
        <begin position="249"/>
        <end position="272"/>
    </location>
</feature>
<name>A0ABQ8SVI0_PERAM</name>
<organism evidence="2 3">
    <name type="scientific">Periplaneta americana</name>
    <name type="common">American cockroach</name>
    <name type="synonym">Blatta americana</name>
    <dbReference type="NCBI Taxonomy" id="6978"/>
    <lineage>
        <taxon>Eukaryota</taxon>
        <taxon>Metazoa</taxon>
        <taxon>Ecdysozoa</taxon>
        <taxon>Arthropoda</taxon>
        <taxon>Hexapoda</taxon>
        <taxon>Insecta</taxon>
        <taxon>Pterygota</taxon>
        <taxon>Neoptera</taxon>
        <taxon>Polyneoptera</taxon>
        <taxon>Dictyoptera</taxon>
        <taxon>Blattodea</taxon>
        <taxon>Blattoidea</taxon>
        <taxon>Blattidae</taxon>
        <taxon>Blattinae</taxon>
        <taxon>Periplaneta</taxon>
    </lineage>
</organism>
<evidence type="ECO:0000313" key="2">
    <source>
        <dbReference type="EMBL" id="KAJ4437731.1"/>
    </source>
</evidence>
<protein>
    <submittedName>
        <fullName evidence="2">Uncharacterized protein</fullName>
    </submittedName>
</protein>
<evidence type="ECO:0000256" key="1">
    <source>
        <dbReference type="SAM" id="MobiDB-lite"/>
    </source>
</evidence>
<dbReference type="Proteomes" id="UP001148838">
    <property type="component" value="Unassembled WGS sequence"/>
</dbReference>
<accession>A0ABQ8SVI0</accession>
<comment type="caution">
    <text evidence="2">The sequence shown here is derived from an EMBL/GenBank/DDBJ whole genome shotgun (WGS) entry which is preliminary data.</text>
</comment>
<dbReference type="EMBL" id="JAJSOF020000021">
    <property type="protein sequence ID" value="KAJ4437731.1"/>
    <property type="molecule type" value="Genomic_DNA"/>
</dbReference>
<keyword evidence="3" id="KW-1185">Reference proteome</keyword>
<gene>
    <name evidence="2" type="ORF">ANN_17876</name>
</gene>
<reference evidence="2 3" key="1">
    <citation type="journal article" date="2022" name="Allergy">
        <title>Genome assembly and annotation of Periplaneta americana reveal a comprehensive cockroach allergen profile.</title>
        <authorList>
            <person name="Wang L."/>
            <person name="Xiong Q."/>
            <person name="Saelim N."/>
            <person name="Wang L."/>
            <person name="Nong W."/>
            <person name="Wan A.T."/>
            <person name="Shi M."/>
            <person name="Liu X."/>
            <person name="Cao Q."/>
            <person name="Hui J.H.L."/>
            <person name="Sookrung N."/>
            <person name="Leung T.F."/>
            <person name="Tungtrongchitr A."/>
            <person name="Tsui S.K.W."/>
        </authorList>
    </citation>
    <scope>NUCLEOTIDE SEQUENCE [LARGE SCALE GENOMIC DNA]</scope>
    <source>
        <strain evidence="2">PWHHKU_190912</strain>
    </source>
</reference>